<proteinExistence type="predicted"/>
<dbReference type="EMBL" id="KV417483">
    <property type="protein sequence ID" value="KZP33225.1"/>
    <property type="molecule type" value="Genomic_DNA"/>
</dbReference>
<dbReference type="InterPro" id="IPR016193">
    <property type="entry name" value="Cytidine_deaminase-like"/>
</dbReference>
<name>A0A167VUF2_9AGAM</name>
<reference evidence="3 5" key="1">
    <citation type="journal article" date="2016" name="Mol. Biol. Evol.">
        <title>Comparative Genomics of Early-Diverging Mushroom-Forming Fungi Provides Insights into the Origins of Lignocellulose Decay Capabilities.</title>
        <authorList>
            <person name="Nagy L.G."/>
            <person name="Riley R."/>
            <person name="Tritt A."/>
            <person name="Adam C."/>
            <person name="Daum C."/>
            <person name="Floudas D."/>
            <person name="Sun H."/>
            <person name="Yadav J.S."/>
            <person name="Pangilinan J."/>
            <person name="Larsson K.H."/>
            <person name="Matsuura K."/>
            <person name="Barry K."/>
            <person name="Labutti K."/>
            <person name="Kuo R."/>
            <person name="Ohm R.A."/>
            <person name="Bhattacharya S.S."/>
            <person name="Shirouzu T."/>
            <person name="Yoshinaga Y."/>
            <person name="Martin F.M."/>
            <person name="Grigoriev I.V."/>
            <person name="Hibbett D.S."/>
        </authorList>
    </citation>
    <scope>NUCLEOTIDE SEQUENCE [LARGE SCALE GENOMIC DNA]</scope>
    <source>
        <strain evidence="3 5">CBS 109695</strain>
    </source>
</reference>
<protein>
    <recommendedName>
        <fullName evidence="2">CMP/dCMP-type deaminase domain-containing protein</fullName>
    </recommendedName>
</protein>
<dbReference type="SUPFAM" id="SSF53927">
    <property type="entry name" value="Cytidine deaminase-like"/>
    <property type="match status" value="1"/>
</dbReference>
<sequence>MYFQLGACIVKGGKILSTGFNHQRPHYDGGELAQDRAHGPGKPVSMHAEMHAIFSITGQAPSFKSQVQGNPQRKQAAKTGATRGAQRASC</sequence>
<dbReference type="GO" id="GO:0003824">
    <property type="term" value="F:catalytic activity"/>
    <property type="evidence" value="ECO:0007669"/>
    <property type="project" value="InterPro"/>
</dbReference>
<feature type="region of interest" description="Disordered" evidence="1">
    <location>
        <begin position="62"/>
        <end position="90"/>
    </location>
</feature>
<dbReference type="Pfam" id="PF00383">
    <property type="entry name" value="dCMP_cyt_deam_1"/>
    <property type="match status" value="1"/>
</dbReference>
<feature type="compositionally biased region" description="Polar residues" evidence="1">
    <location>
        <begin position="62"/>
        <end position="73"/>
    </location>
</feature>
<evidence type="ECO:0000313" key="3">
    <source>
        <dbReference type="EMBL" id="KZP05382.1"/>
    </source>
</evidence>
<dbReference type="InterPro" id="IPR002125">
    <property type="entry name" value="CMP_dCMP_dom"/>
</dbReference>
<feature type="domain" description="CMP/dCMP-type deaminase" evidence="2">
    <location>
        <begin position="3"/>
        <end position="58"/>
    </location>
</feature>
<dbReference type="Proteomes" id="UP000076532">
    <property type="component" value="Unassembled WGS sequence"/>
</dbReference>
<dbReference type="Gene3D" id="3.40.140.10">
    <property type="entry name" value="Cytidine Deaminase, domain 2"/>
    <property type="match status" value="1"/>
</dbReference>
<evidence type="ECO:0000256" key="1">
    <source>
        <dbReference type="SAM" id="MobiDB-lite"/>
    </source>
</evidence>
<evidence type="ECO:0000313" key="5">
    <source>
        <dbReference type="Proteomes" id="UP000076532"/>
    </source>
</evidence>
<dbReference type="AlphaFoldDB" id="A0A167VUF2"/>
<accession>A0A167VUF2</accession>
<organism evidence="3 5">
    <name type="scientific">Athelia psychrophila</name>
    <dbReference type="NCBI Taxonomy" id="1759441"/>
    <lineage>
        <taxon>Eukaryota</taxon>
        <taxon>Fungi</taxon>
        <taxon>Dikarya</taxon>
        <taxon>Basidiomycota</taxon>
        <taxon>Agaricomycotina</taxon>
        <taxon>Agaricomycetes</taxon>
        <taxon>Agaricomycetidae</taxon>
        <taxon>Atheliales</taxon>
        <taxon>Atheliaceae</taxon>
        <taxon>Athelia</taxon>
    </lineage>
</organism>
<dbReference type="GO" id="GO:0006139">
    <property type="term" value="P:nucleobase-containing compound metabolic process"/>
    <property type="evidence" value="ECO:0007669"/>
    <property type="project" value="UniProtKB-ARBA"/>
</dbReference>
<dbReference type="OrthoDB" id="9972196at2759"/>
<evidence type="ECO:0000313" key="4">
    <source>
        <dbReference type="EMBL" id="KZP33225.1"/>
    </source>
</evidence>
<evidence type="ECO:0000259" key="2">
    <source>
        <dbReference type="Pfam" id="PF00383"/>
    </source>
</evidence>
<keyword evidence="5" id="KW-1185">Reference proteome</keyword>
<dbReference type="EMBL" id="KV417843">
    <property type="protein sequence ID" value="KZP05382.1"/>
    <property type="molecule type" value="Genomic_DNA"/>
</dbReference>
<gene>
    <name evidence="4" type="ORF">FIBSPDRAFT_847822</name>
    <name evidence="3" type="ORF">FIBSPDRAFT_877582</name>
</gene>